<dbReference type="EMBL" id="VLKH01000002">
    <property type="protein sequence ID" value="TWH82733.1"/>
    <property type="molecule type" value="Genomic_DNA"/>
</dbReference>
<dbReference type="AlphaFoldDB" id="A0A562JI52"/>
<dbReference type="RefSeq" id="WP_145080833.1">
    <property type="nucleotide sequence ID" value="NZ_DAMBUX010000021.1"/>
</dbReference>
<proteinExistence type="predicted"/>
<dbReference type="OrthoDB" id="2062196at2"/>
<protein>
    <submittedName>
        <fullName evidence="1">Uncharacterized protein</fullName>
    </submittedName>
</protein>
<accession>A0A562JI52</accession>
<evidence type="ECO:0000313" key="2">
    <source>
        <dbReference type="Proteomes" id="UP000315343"/>
    </source>
</evidence>
<keyword evidence="2" id="KW-1185">Reference proteome</keyword>
<reference evidence="1 2" key="1">
    <citation type="submission" date="2019-07" db="EMBL/GenBank/DDBJ databases">
        <title>Genomic Encyclopedia of Type Strains, Phase I: the one thousand microbial genomes (KMG-I) project.</title>
        <authorList>
            <person name="Kyrpides N."/>
        </authorList>
    </citation>
    <scope>NUCLEOTIDE SEQUENCE [LARGE SCALE GENOMIC DNA]</scope>
    <source>
        <strain evidence="1 2">DSM 13558</strain>
    </source>
</reference>
<comment type="caution">
    <text evidence="1">The sequence shown here is derived from an EMBL/GenBank/DDBJ whole genome shotgun (WGS) entry which is preliminary data.</text>
</comment>
<sequence>MAIILQQQQCENTADYSGTNIPVTVELSDNSVLEPEEGQLQRFCYIVTQVDEPIGLSHWVLGICPTITEEEIVDVTVTINGEDQDIDDNVEITDNDPTTGCAGLKFDFGLEEAGDVMEVCFSLTTPYPVGPNVVCIKGGADPEDFENSLTICGPVCQEAEVCDTTVFQTIEVCVPVTVTPDANVGPINVTCCGPATVSDEECPAGEPSCTFYVTQNLCVEVPVIFSATGDPGTSTVLACGEPNQDGCDCGTVGAAEKAKVSAQNVSKKLCIRKKNKK</sequence>
<name>A0A562JI52_9FIRM</name>
<gene>
    <name evidence="1" type="ORF">LY60_01039</name>
</gene>
<evidence type="ECO:0000313" key="1">
    <source>
        <dbReference type="EMBL" id="TWH82733.1"/>
    </source>
</evidence>
<dbReference type="Proteomes" id="UP000315343">
    <property type="component" value="Unassembled WGS sequence"/>
</dbReference>
<organism evidence="1 2">
    <name type="scientific">Sedimentibacter saalensis</name>
    <dbReference type="NCBI Taxonomy" id="130788"/>
    <lineage>
        <taxon>Bacteria</taxon>
        <taxon>Bacillati</taxon>
        <taxon>Bacillota</taxon>
        <taxon>Tissierellia</taxon>
        <taxon>Sedimentibacter</taxon>
    </lineage>
</organism>